<accession>A0A941FR63</accession>
<sequence>MEEYDANVETGQKATLAELAAITGKAQEVSANLSDDMEVPEMEDEPPVNLDGEMFVSLQDNTATTVGFISELVNSVAERQETVTKDTADLQAKVGPYRKGPISLMIIGPKM</sequence>
<name>A0A941FR63_9BACI</name>
<organism evidence="1 2">
    <name type="scientific">Peribacillus frigoritolerans</name>
    <dbReference type="NCBI Taxonomy" id="450367"/>
    <lineage>
        <taxon>Bacteria</taxon>
        <taxon>Bacillati</taxon>
        <taxon>Bacillota</taxon>
        <taxon>Bacilli</taxon>
        <taxon>Bacillales</taxon>
        <taxon>Bacillaceae</taxon>
        <taxon>Peribacillus</taxon>
    </lineage>
</organism>
<evidence type="ECO:0000313" key="1">
    <source>
        <dbReference type="EMBL" id="MBR8646105.1"/>
    </source>
</evidence>
<dbReference type="AlphaFoldDB" id="A0A941FR63"/>
<protein>
    <submittedName>
        <fullName evidence="1">Uncharacterized protein</fullName>
    </submittedName>
</protein>
<comment type="caution">
    <text evidence="1">The sequence shown here is derived from an EMBL/GenBank/DDBJ whole genome shotgun (WGS) entry which is preliminary data.</text>
</comment>
<gene>
    <name evidence="1" type="ORF">KEH51_26120</name>
</gene>
<proteinExistence type="predicted"/>
<dbReference type="EMBL" id="JAGTPW010000068">
    <property type="protein sequence ID" value="MBR8646105.1"/>
    <property type="molecule type" value="Genomic_DNA"/>
</dbReference>
<dbReference type="Proteomes" id="UP000680045">
    <property type="component" value="Unassembled WGS sequence"/>
</dbReference>
<reference evidence="1" key="1">
    <citation type="submission" date="2021-04" db="EMBL/GenBank/DDBJ databases">
        <title>Whole genome sequencing of Enterococci isolates from hospitalized patients.</title>
        <authorList>
            <person name="Ogoti B.M."/>
            <person name="Onyambu F.G."/>
        </authorList>
    </citation>
    <scope>NUCLEOTIDE SEQUENCE</scope>
    <source>
        <strain evidence="1">242</strain>
    </source>
</reference>
<evidence type="ECO:0000313" key="2">
    <source>
        <dbReference type="Proteomes" id="UP000680045"/>
    </source>
</evidence>